<dbReference type="OrthoDB" id="9795928at2"/>
<name>A0A1H6Y0L7_9BACT</name>
<comment type="subcellular location">
    <subcellularLocation>
        <location evidence="1 10">Cell outer membrane</location>
        <topology evidence="1 10">Multi-pass membrane protein</topology>
    </subcellularLocation>
</comment>
<evidence type="ECO:0000256" key="2">
    <source>
        <dbReference type="ARBA" id="ARBA00022448"/>
    </source>
</evidence>
<dbReference type="PROSITE" id="PS52016">
    <property type="entry name" value="TONB_DEPENDENT_REC_3"/>
    <property type="match status" value="1"/>
</dbReference>
<dbReference type="InterPro" id="IPR012910">
    <property type="entry name" value="Plug_dom"/>
</dbReference>
<feature type="signal peptide" evidence="12">
    <location>
        <begin position="1"/>
        <end position="20"/>
    </location>
</feature>
<proteinExistence type="inferred from homology"/>
<keyword evidence="2 10" id="KW-0813">Transport</keyword>
<organism evidence="15 16">
    <name type="scientific">Cyclobacterium xiamenense</name>
    <dbReference type="NCBI Taxonomy" id="1297121"/>
    <lineage>
        <taxon>Bacteria</taxon>
        <taxon>Pseudomonadati</taxon>
        <taxon>Bacteroidota</taxon>
        <taxon>Cytophagia</taxon>
        <taxon>Cytophagales</taxon>
        <taxon>Cyclobacteriaceae</taxon>
        <taxon>Cyclobacterium</taxon>
    </lineage>
</organism>
<keyword evidence="7 10" id="KW-0472">Membrane</keyword>
<evidence type="ECO:0000259" key="14">
    <source>
        <dbReference type="Pfam" id="PF07715"/>
    </source>
</evidence>
<keyword evidence="6 11" id="KW-0798">TonB box</keyword>
<feature type="domain" description="TonB-dependent receptor-like beta-barrel" evidence="13">
    <location>
        <begin position="278"/>
        <end position="723"/>
    </location>
</feature>
<keyword evidence="9 10" id="KW-0998">Cell outer membrane</keyword>
<accession>A0A1H6Y0L7</accession>
<comment type="similarity">
    <text evidence="10 11">Belongs to the TonB-dependent receptor family.</text>
</comment>
<dbReference type="InterPro" id="IPR008969">
    <property type="entry name" value="CarboxyPept-like_regulatory"/>
</dbReference>
<dbReference type="RefSeq" id="WP_092173536.1">
    <property type="nucleotide sequence ID" value="NZ_FNZH01000003.1"/>
</dbReference>
<evidence type="ECO:0000256" key="6">
    <source>
        <dbReference type="ARBA" id="ARBA00023077"/>
    </source>
</evidence>
<feature type="chain" id="PRO_5011760197" evidence="12">
    <location>
        <begin position="21"/>
        <end position="755"/>
    </location>
</feature>
<dbReference type="Pfam" id="PF07715">
    <property type="entry name" value="Plug"/>
    <property type="match status" value="1"/>
</dbReference>
<dbReference type="SUPFAM" id="SSF49464">
    <property type="entry name" value="Carboxypeptidase regulatory domain-like"/>
    <property type="match status" value="1"/>
</dbReference>
<reference evidence="16" key="1">
    <citation type="submission" date="2016-10" db="EMBL/GenBank/DDBJ databases">
        <authorList>
            <person name="Varghese N."/>
            <person name="Submissions S."/>
        </authorList>
    </citation>
    <scope>NUCLEOTIDE SEQUENCE [LARGE SCALE GENOMIC DNA]</scope>
    <source>
        <strain evidence="16">IBRC-M 10761</strain>
    </source>
</reference>
<dbReference type="PANTHER" id="PTHR30069">
    <property type="entry name" value="TONB-DEPENDENT OUTER MEMBRANE RECEPTOR"/>
    <property type="match status" value="1"/>
</dbReference>
<dbReference type="PANTHER" id="PTHR30069:SF29">
    <property type="entry name" value="HEMOGLOBIN AND HEMOGLOBIN-HAPTOGLOBIN-BINDING PROTEIN 1-RELATED"/>
    <property type="match status" value="1"/>
</dbReference>
<keyword evidence="3 10" id="KW-1134">Transmembrane beta strand</keyword>
<evidence type="ECO:0000256" key="8">
    <source>
        <dbReference type="ARBA" id="ARBA00023170"/>
    </source>
</evidence>
<evidence type="ECO:0000256" key="1">
    <source>
        <dbReference type="ARBA" id="ARBA00004571"/>
    </source>
</evidence>
<dbReference type="AlphaFoldDB" id="A0A1H6Y0L7"/>
<dbReference type="Pfam" id="PF13715">
    <property type="entry name" value="CarbopepD_reg_2"/>
    <property type="match status" value="1"/>
</dbReference>
<dbReference type="InterPro" id="IPR039426">
    <property type="entry name" value="TonB-dep_rcpt-like"/>
</dbReference>
<dbReference type="Gene3D" id="2.170.130.10">
    <property type="entry name" value="TonB-dependent receptor, plug domain"/>
    <property type="match status" value="1"/>
</dbReference>
<gene>
    <name evidence="15" type="ORF">SAMN05192553_103262</name>
</gene>
<dbReference type="GO" id="GO:0044718">
    <property type="term" value="P:siderophore transmembrane transport"/>
    <property type="evidence" value="ECO:0007669"/>
    <property type="project" value="TreeGrafter"/>
</dbReference>
<dbReference type="InterPro" id="IPR036942">
    <property type="entry name" value="Beta-barrel_TonB_sf"/>
</dbReference>
<evidence type="ECO:0000313" key="16">
    <source>
        <dbReference type="Proteomes" id="UP000199403"/>
    </source>
</evidence>
<evidence type="ECO:0000256" key="11">
    <source>
        <dbReference type="RuleBase" id="RU003357"/>
    </source>
</evidence>
<evidence type="ECO:0000256" key="10">
    <source>
        <dbReference type="PROSITE-ProRule" id="PRU01360"/>
    </source>
</evidence>
<dbReference type="STRING" id="1416801.SAMN05192553_103262"/>
<feature type="domain" description="TonB-dependent receptor plug" evidence="14">
    <location>
        <begin position="119"/>
        <end position="222"/>
    </location>
</feature>
<keyword evidence="4 10" id="KW-0812">Transmembrane</keyword>
<evidence type="ECO:0000313" key="15">
    <source>
        <dbReference type="EMBL" id="SEJ32567.1"/>
    </source>
</evidence>
<dbReference type="Pfam" id="PF00593">
    <property type="entry name" value="TonB_dep_Rec_b-barrel"/>
    <property type="match status" value="1"/>
</dbReference>
<protein>
    <submittedName>
        <fullName evidence="15">Iron complex outermembrane recepter protein</fullName>
    </submittedName>
</protein>
<dbReference type="Gene3D" id="2.40.170.20">
    <property type="entry name" value="TonB-dependent receptor, beta-barrel domain"/>
    <property type="match status" value="1"/>
</dbReference>
<dbReference type="EMBL" id="FNZH01000003">
    <property type="protein sequence ID" value="SEJ32567.1"/>
    <property type="molecule type" value="Genomic_DNA"/>
</dbReference>
<evidence type="ECO:0000256" key="4">
    <source>
        <dbReference type="ARBA" id="ARBA00022692"/>
    </source>
</evidence>
<dbReference type="GO" id="GO:0009279">
    <property type="term" value="C:cell outer membrane"/>
    <property type="evidence" value="ECO:0007669"/>
    <property type="project" value="UniProtKB-SubCell"/>
</dbReference>
<dbReference type="Gene3D" id="2.60.40.1120">
    <property type="entry name" value="Carboxypeptidase-like, regulatory domain"/>
    <property type="match status" value="1"/>
</dbReference>
<evidence type="ECO:0000256" key="3">
    <source>
        <dbReference type="ARBA" id="ARBA00022452"/>
    </source>
</evidence>
<evidence type="ECO:0000256" key="12">
    <source>
        <dbReference type="SAM" id="SignalP"/>
    </source>
</evidence>
<dbReference type="InterPro" id="IPR000531">
    <property type="entry name" value="Beta-barrel_TonB"/>
</dbReference>
<evidence type="ECO:0000256" key="9">
    <source>
        <dbReference type="ARBA" id="ARBA00023237"/>
    </source>
</evidence>
<evidence type="ECO:0000256" key="5">
    <source>
        <dbReference type="ARBA" id="ARBA00022729"/>
    </source>
</evidence>
<keyword evidence="5 12" id="KW-0732">Signal</keyword>
<dbReference type="SUPFAM" id="SSF56935">
    <property type="entry name" value="Porins"/>
    <property type="match status" value="1"/>
</dbReference>
<keyword evidence="8" id="KW-0675">Receptor</keyword>
<dbReference type="InterPro" id="IPR037066">
    <property type="entry name" value="Plug_dom_sf"/>
</dbReference>
<sequence>MNYLITLGIFLLPLVPAAWAQTHALSGTLRDGDTSEALIGVTVFVPELGRGAISNAAGLYRIDGLPSRNLTIQFSYVGYATALKKVNAANQSTLDVQLESATASVDEVVVSAGYIMSRERSPISIEKINKQSLLRNPYPSLMTGLAKTPGVSEVSLGPGISKPVIRGLSFSRVLSVYQGARFENQQWGADHGLGLTETGLSGVEIIKGPASIIYGSGAMAGVVNLIEAPDAAAGEVTGDVQARVYSNSLGRRMEAGIKGASEDGFLWSLRGASESHADYQDGSGATIGNTRFQTQGIKAGVGLRKNWGDTRIRYTYLKQKLGILDENNQEALVTTRNDRALQLPFQDVSDHFLNSETNVFLGEDKLKATFGYHWNFREETEDDFARVDLGLRQRNFMYDIKYYKSLGPKIEAIVGVQGFLLRTVNYVDAAEILIPDAVKDDRSLYALLNYSDPHWVVQGGLRYDYRKVTADASAPNFLNYGFELPGSPADRKLSRSFDGITGSAGATFRPTESWRFRLNVASGFRAPDLAELYSNGPHPGTARFEQGSADFVREQNIQSDFGIRYQVADFSVSAEVFYNRVNNYIYFAPSDERRGDLTVWKFEQDNAGLYGGEVMLAIHPSALPGLSGTTSYSLVIGKRRSDQTYLPYIPAFRWNQDLGFTFGDYGSFKQPYVNVTGSLVLDQNRPAPLEESTPGYYILGLHAGISLNLWQQELDVSLAANNILDTYFLDHMSLYRPFGVAQTGRNISLNLQFRF</sequence>
<evidence type="ECO:0000259" key="13">
    <source>
        <dbReference type="Pfam" id="PF00593"/>
    </source>
</evidence>
<dbReference type="GO" id="GO:0015344">
    <property type="term" value="F:siderophore uptake transmembrane transporter activity"/>
    <property type="evidence" value="ECO:0007669"/>
    <property type="project" value="TreeGrafter"/>
</dbReference>
<keyword evidence="16" id="KW-1185">Reference proteome</keyword>
<evidence type="ECO:0000256" key="7">
    <source>
        <dbReference type="ARBA" id="ARBA00023136"/>
    </source>
</evidence>
<dbReference type="Proteomes" id="UP000199403">
    <property type="component" value="Unassembled WGS sequence"/>
</dbReference>